<accession>A0ABR0N5Q3</accession>
<gene>
    <name evidence="4" type="ORF">PVK06_040522</name>
</gene>
<feature type="transmembrane region" description="Helical" evidence="2">
    <location>
        <begin position="35"/>
        <end position="55"/>
    </location>
</feature>
<dbReference type="PANTHER" id="PTHR33474">
    <property type="entry name" value="TRANSMEMBRANE PROTEIN"/>
    <property type="match status" value="1"/>
</dbReference>
<organism evidence="4 5">
    <name type="scientific">Gossypium arboreum</name>
    <name type="common">Tree cotton</name>
    <name type="synonym">Gossypium nanking</name>
    <dbReference type="NCBI Taxonomy" id="29729"/>
    <lineage>
        <taxon>Eukaryota</taxon>
        <taxon>Viridiplantae</taxon>
        <taxon>Streptophyta</taxon>
        <taxon>Embryophyta</taxon>
        <taxon>Tracheophyta</taxon>
        <taxon>Spermatophyta</taxon>
        <taxon>Magnoliopsida</taxon>
        <taxon>eudicotyledons</taxon>
        <taxon>Gunneridae</taxon>
        <taxon>Pentapetalae</taxon>
        <taxon>rosids</taxon>
        <taxon>malvids</taxon>
        <taxon>Malvales</taxon>
        <taxon>Malvaceae</taxon>
        <taxon>Malvoideae</taxon>
        <taxon>Gossypium</taxon>
    </lineage>
</organism>
<reference evidence="4 5" key="1">
    <citation type="submission" date="2023-03" db="EMBL/GenBank/DDBJ databases">
        <title>WGS of Gossypium arboreum.</title>
        <authorList>
            <person name="Yu D."/>
        </authorList>
    </citation>
    <scope>NUCLEOTIDE SEQUENCE [LARGE SCALE GENOMIC DNA]</scope>
    <source>
        <tissue evidence="4">Leaf</tissue>
    </source>
</reference>
<dbReference type="Proteomes" id="UP001358586">
    <property type="component" value="Chromosome 11"/>
</dbReference>
<comment type="caution">
    <text evidence="4">The sequence shown here is derived from an EMBL/GenBank/DDBJ whole genome shotgun (WGS) entry which is preliminary data.</text>
</comment>
<keyword evidence="2" id="KW-0472">Membrane</keyword>
<feature type="compositionally biased region" description="Basic and acidic residues" evidence="1">
    <location>
        <begin position="111"/>
        <end position="121"/>
    </location>
</feature>
<name>A0ABR0N5Q3_GOSAR</name>
<proteinExistence type="predicted"/>
<evidence type="ECO:0000256" key="3">
    <source>
        <dbReference type="SAM" id="SignalP"/>
    </source>
</evidence>
<keyword evidence="3" id="KW-0732">Signal</keyword>
<dbReference type="PROSITE" id="PS51257">
    <property type="entry name" value="PROKAR_LIPOPROTEIN"/>
    <property type="match status" value="1"/>
</dbReference>
<feature type="chain" id="PRO_5047482904" evidence="3">
    <location>
        <begin position="26"/>
        <end position="121"/>
    </location>
</feature>
<dbReference type="EMBL" id="JARKNE010000011">
    <property type="protein sequence ID" value="KAK5785900.1"/>
    <property type="molecule type" value="Genomic_DNA"/>
</dbReference>
<sequence length="121" mass="13333">MEKKGFVRLMLLFLGFSYLLLSCAAVPSTSKSSILAFPSTSFFNLINNFFFFLFIGSLKSNKELPSSVQDLLAQDVMELSYGEEVIAEGDGFNGERMLMESTDYPGTGANKNHDPKTPGRA</sequence>
<evidence type="ECO:0000256" key="2">
    <source>
        <dbReference type="SAM" id="Phobius"/>
    </source>
</evidence>
<keyword evidence="2" id="KW-0812">Transmembrane</keyword>
<evidence type="ECO:0000313" key="5">
    <source>
        <dbReference type="Proteomes" id="UP001358586"/>
    </source>
</evidence>
<evidence type="ECO:0000256" key="1">
    <source>
        <dbReference type="SAM" id="MobiDB-lite"/>
    </source>
</evidence>
<protein>
    <submittedName>
        <fullName evidence="4">Uncharacterized protein</fullName>
    </submittedName>
</protein>
<feature type="region of interest" description="Disordered" evidence="1">
    <location>
        <begin position="98"/>
        <end position="121"/>
    </location>
</feature>
<feature type="signal peptide" evidence="3">
    <location>
        <begin position="1"/>
        <end position="25"/>
    </location>
</feature>
<dbReference type="PANTHER" id="PTHR33474:SF28">
    <property type="entry name" value="OS01G0815400 PROTEIN"/>
    <property type="match status" value="1"/>
</dbReference>
<evidence type="ECO:0000313" key="4">
    <source>
        <dbReference type="EMBL" id="KAK5785900.1"/>
    </source>
</evidence>
<keyword evidence="2" id="KW-1133">Transmembrane helix</keyword>
<keyword evidence="5" id="KW-1185">Reference proteome</keyword>